<protein>
    <recommendedName>
        <fullName evidence="4">PEP-CTERM protein-sorting domain-containing protein</fullName>
    </recommendedName>
</protein>
<feature type="region of interest" description="Disordered" evidence="1">
    <location>
        <begin position="67"/>
        <end position="96"/>
    </location>
</feature>
<dbReference type="AlphaFoldDB" id="A0A5B1CQS5"/>
<dbReference type="Proteomes" id="UP000322699">
    <property type="component" value="Unassembled WGS sequence"/>
</dbReference>
<organism evidence="2 3">
    <name type="scientific">Rubripirellula obstinata</name>
    <dbReference type="NCBI Taxonomy" id="406547"/>
    <lineage>
        <taxon>Bacteria</taxon>
        <taxon>Pseudomonadati</taxon>
        <taxon>Planctomycetota</taxon>
        <taxon>Planctomycetia</taxon>
        <taxon>Pirellulales</taxon>
        <taxon>Pirellulaceae</taxon>
        <taxon>Rubripirellula</taxon>
    </lineage>
</organism>
<feature type="compositionally biased region" description="Polar residues" evidence="1">
    <location>
        <begin position="75"/>
        <end position="96"/>
    </location>
</feature>
<evidence type="ECO:0000256" key="1">
    <source>
        <dbReference type="SAM" id="MobiDB-lite"/>
    </source>
</evidence>
<evidence type="ECO:0000313" key="2">
    <source>
        <dbReference type="EMBL" id="KAA1262601.1"/>
    </source>
</evidence>
<accession>A0A5B1CQS5</accession>
<sequence>MRSFLRTALIVFASIAVGQFATNRVSLGQSFVEYSGTQVYGDHTRNSTWDGGPTGVTVRLETDENILHEDGDGGSQRTALNTQTFSSPSSEDNPQNYDNLSLVNLYGERLPLLQQMSANGTSVLNYVFNDPVNTPLDLFVTDVDFSDSVSVKAFDAQGMAMDMSQWTLVDEGDLSVFKDTGSDFSEVTAPTPVTLFSINEISLTATDDTNYNRSYSILRNPINQDLSRIEITFVGTQNSPSRAMPNTGSHIYTALATAIPEPSSILVMAGCFGLVTFRRRRIHAARSGS</sequence>
<dbReference type="RefSeq" id="WP_068266940.1">
    <property type="nucleotide sequence ID" value="NZ_LWSK01000140.1"/>
</dbReference>
<evidence type="ECO:0000313" key="3">
    <source>
        <dbReference type="Proteomes" id="UP000322699"/>
    </source>
</evidence>
<proteinExistence type="predicted"/>
<name>A0A5B1CQS5_9BACT</name>
<reference evidence="2 3" key="1">
    <citation type="submission" date="2019-08" db="EMBL/GenBank/DDBJ databases">
        <title>Deep-cultivation of Planctomycetes and their phenomic and genomic characterization uncovers novel biology.</title>
        <authorList>
            <person name="Wiegand S."/>
            <person name="Jogler M."/>
            <person name="Boedeker C."/>
            <person name="Pinto D."/>
            <person name="Vollmers J."/>
            <person name="Rivas-Marin E."/>
            <person name="Kohn T."/>
            <person name="Peeters S.H."/>
            <person name="Heuer A."/>
            <person name="Rast P."/>
            <person name="Oberbeckmann S."/>
            <person name="Bunk B."/>
            <person name="Jeske O."/>
            <person name="Meyerdierks A."/>
            <person name="Storesund J.E."/>
            <person name="Kallscheuer N."/>
            <person name="Luecker S."/>
            <person name="Lage O.M."/>
            <person name="Pohl T."/>
            <person name="Merkel B.J."/>
            <person name="Hornburger P."/>
            <person name="Mueller R.-W."/>
            <person name="Bruemmer F."/>
            <person name="Labrenz M."/>
            <person name="Spormann A.M."/>
            <person name="Op Den Camp H."/>
            <person name="Overmann J."/>
            <person name="Amann R."/>
            <person name="Jetten M.S.M."/>
            <person name="Mascher T."/>
            <person name="Medema M.H."/>
            <person name="Devos D.P."/>
            <person name="Kaster A.-K."/>
            <person name="Ovreas L."/>
            <person name="Rohde M."/>
            <person name="Galperin M.Y."/>
            <person name="Jogler C."/>
        </authorList>
    </citation>
    <scope>NUCLEOTIDE SEQUENCE [LARGE SCALE GENOMIC DNA]</scope>
    <source>
        <strain evidence="2 3">LF1</strain>
    </source>
</reference>
<evidence type="ECO:0008006" key="4">
    <source>
        <dbReference type="Google" id="ProtNLM"/>
    </source>
</evidence>
<comment type="caution">
    <text evidence="2">The sequence shown here is derived from an EMBL/GenBank/DDBJ whole genome shotgun (WGS) entry which is preliminary data.</text>
</comment>
<dbReference type="OrthoDB" id="9979696at2"/>
<dbReference type="EMBL" id="VRLW01000001">
    <property type="protein sequence ID" value="KAA1262601.1"/>
    <property type="molecule type" value="Genomic_DNA"/>
</dbReference>
<gene>
    <name evidence="2" type="ORF">LF1_51680</name>
</gene>
<keyword evidence="3" id="KW-1185">Reference proteome</keyword>